<dbReference type="Proteomes" id="UP001153331">
    <property type="component" value="Unassembled WGS sequence"/>
</dbReference>
<reference evidence="1" key="1">
    <citation type="submission" date="2022-11" db="EMBL/GenBank/DDBJ databases">
        <title>Genome Sequence of Boeremia exigua.</title>
        <authorList>
            <person name="Buettner E."/>
        </authorList>
    </citation>
    <scope>NUCLEOTIDE SEQUENCE</scope>
    <source>
        <strain evidence="1">CU02</strain>
    </source>
</reference>
<name>A0ACC2IFU8_9PLEO</name>
<evidence type="ECO:0000313" key="2">
    <source>
        <dbReference type="Proteomes" id="UP001153331"/>
    </source>
</evidence>
<protein>
    <submittedName>
        <fullName evidence="1">Uncharacterized protein</fullName>
    </submittedName>
</protein>
<comment type="caution">
    <text evidence="1">The sequence shown here is derived from an EMBL/GenBank/DDBJ whole genome shotgun (WGS) entry which is preliminary data.</text>
</comment>
<accession>A0ACC2IFU8</accession>
<sequence>MLPRLVVALATVVTVLPGLAQTQDFCPGRCSDAGPDTDKWSVFPNFNLIKRCKETMFYGFNLYDSVDDRGSSHRIAACTSFGSDFDNMEATPATARLSSRAEVTGPTQVKFELGSFEEGFGLAAAGITALAKQMREYIDKGHADIEDRPFILYGRAGQASIGIYIGQGLLRESLGESALRTFEDNFDKLNFTSPSLAMQLCDEKSISTQIFGVVVTSDATFAPIQNAIRSWADAKCLSFSESRDFPGRVTYTSPVIDSRLANSTTGSNSTMKARSPRAHSRGHSLVHLHRDANILQERAECRSIQAQFGTGCPELAAMCGISANDFTKYNSDLQCDDVKPKMWVCCSSGTLPDRRPKPVNGKCFSYTVQDDDNCDNLAAEYGLTRKELEGFNKNTWGFSGCEPLFSKVVLCLSEGDPPFPNAIENAKCGPQKPGSKPPTDGSDIADMNPCPLNACCNVWGQCGVNRDFCIDTNTGPPGTAKKGTYGCISNCGVDIVKGTGNGGIKLAYFQGYGLGRKCLYQDALQIDASKYTHLHFGFGTLTPAPNFEVEVGDTLATYEFQEFTRIQGPKRILSFGGWAFSNDDATYRIFREAVTPAYRVKAAKSIADFINKHELDGVDIDWEYPGAPDLPNLSDPGTEADGPNYLAFLAVLKNLLPGKTVAIAAPASYWYLKQFPIEKISKVVDYIVYMTYDLHGQWDAHNEYSQEYCESGNCLRSQVNLTETRQSLAMITKAGVPGNKIVVGVTSYGRSFQMAEEGCWGPNCKFTGDRLTSYATPGRCTDTGGYIADAEINEIIRGSANGKRQNSRVTKQFLDTSSNSDILVYDNNQWVGYMSESTKAVRAKLYAGLGMAGTTDWASDLQDFNDPPKPAKDWPTFISIASAGGEPKMDNDTTIGKWREGSCESIYVKKQYDYDPDKRWKELDAASAWNEVIVKWTKNDKGRLSFMKSVEQTLLAGGNMGCQFLGGTADNCDSRWECPDGANGPDSGPAAYVIWQSLIQIHRMFHTYYDGLSEMRGGVQTTIRRMENVFAPIPDPETNQWLNVMIDFLTIGALGGAAPFFNGVLKTLPAFAKEGSALFDNTKDTALNMIGQGTTLAKDLLQAPKADKWTPDEQKDFSDYATQAVFGWMNSTTLSLKKLFNGERESLDALSSIIKDGRMLPGGDDTEDNNGAIDIEATARKTFFAYAIPGLWRRSEQYAFILDSGEGCSGNPASKYVDDDTAKATSACVNDKMYYLVAPEGDANECKCERVTDMGPCQTTCRDQKFSAPKGIGSLTDDDFGKLTRDDIIKGALATYSYNGRENKIINITEMADEKNVREKLVGLDSSTPGLIQLPVCSPSRAWQAWNTGSKGGSDHYPCDIFPGKDHCGDSSFENQGSDASPLVSDCKQIIRNIEEDASTDWTHGITGHREILKFGSCRFGIERTGGTGGAVQFRVGGQDVIDVINESIKRFASNDRYLKINKPHIMPADPQHQLLALTKDHPSRPRSNLKLHHTTPRHLLAYLMGQCAPPVG</sequence>
<dbReference type="EMBL" id="JAPHNI010000216">
    <property type="protein sequence ID" value="KAJ8114041.1"/>
    <property type="molecule type" value="Genomic_DNA"/>
</dbReference>
<organism evidence="1 2">
    <name type="scientific">Boeremia exigua</name>
    <dbReference type="NCBI Taxonomy" id="749465"/>
    <lineage>
        <taxon>Eukaryota</taxon>
        <taxon>Fungi</taxon>
        <taxon>Dikarya</taxon>
        <taxon>Ascomycota</taxon>
        <taxon>Pezizomycotina</taxon>
        <taxon>Dothideomycetes</taxon>
        <taxon>Pleosporomycetidae</taxon>
        <taxon>Pleosporales</taxon>
        <taxon>Pleosporineae</taxon>
        <taxon>Didymellaceae</taxon>
        <taxon>Boeremia</taxon>
    </lineage>
</organism>
<gene>
    <name evidence="1" type="ORF">OPT61_g3978</name>
</gene>
<evidence type="ECO:0000313" key="1">
    <source>
        <dbReference type="EMBL" id="KAJ8114041.1"/>
    </source>
</evidence>
<proteinExistence type="predicted"/>
<keyword evidence="2" id="KW-1185">Reference proteome</keyword>